<dbReference type="Proteomes" id="UP000500882">
    <property type="component" value="Chromosome"/>
</dbReference>
<reference evidence="14" key="2">
    <citation type="submission" date="2021-02" db="EMBL/GenBank/DDBJ databases">
        <title>Infant gut strain persistence is associated with maternal origin, phylogeny, and functional potential including surface adhesion and iron acquisition.</title>
        <authorList>
            <person name="Lou Y.C."/>
        </authorList>
    </citation>
    <scope>NUCLEOTIDE SEQUENCE</scope>
    <source>
        <strain evidence="14">L3_082_243G1_dasL3_082_243G1_maxbin2.maxbin.015s ta_sub</strain>
    </source>
</reference>
<evidence type="ECO:0000313" key="15">
    <source>
        <dbReference type="EMBL" id="UYU73648.1"/>
    </source>
</evidence>
<dbReference type="SUPFAM" id="SSF47729">
    <property type="entry name" value="IHF-like DNA-binding proteins"/>
    <property type="match status" value="1"/>
</dbReference>
<feature type="compositionally biased region" description="Acidic residues" evidence="11">
    <location>
        <begin position="158"/>
        <end position="167"/>
    </location>
</feature>
<dbReference type="GO" id="GO:0030527">
    <property type="term" value="F:structural constituent of chromatin"/>
    <property type="evidence" value="ECO:0007669"/>
    <property type="project" value="InterPro"/>
</dbReference>
<proteinExistence type="inferred from homology"/>
<sequence length="167" mass="17558">MAVLYGPYQSSMKNKDGKKLFYPRVVRTGNVGIAQIADEIAGYSSLSSGDVKNCIDNLVTVMTQHLQTSQSVTLEGFGTFRVVMKAGGKGVETAKEVSASQASLTVRFQPCTTKNLDRTVATRSMVTGVKCMRFDLADNVTTGGETPDPNPGGGSGGDDGEAPDPTV</sequence>
<dbReference type="EMBL" id="JAGZEE010000007">
    <property type="protein sequence ID" value="MBS5410336.1"/>
    <property type="molecule type" value="Genomic_DNA"/>
</dbReference>
<comment type="subcellular location">
    <subcellularLocation>
        <location evidence="1">Virion</location>
    </subcellularLocation>
</comment>
<comment type="subunit">
    <text evidence="3">Homodimer.</text>
</comment>
<dbReference type="PANTHER" id="PTHR33175">
    <property type="entry name" value="DNA-BINDING PROTEIN HU"/>
    <property type="match status" value="1"/>
</dbReference>
<dbReference type="NCBIfam" id="TIGR01201">
    <property type="entry name" value="HU_rel"/>
    <property type="match status" value="1"/>
</dbReference>
<reference evidence="13 16" key="1">
    <citation type="submission" date="2020-02" db="EMBL/GenBank/DDBJ databases">
        <title>Whole-genome sequencing and comparative analysis of the genomes of Bacteroides thetaiotaomicron and Escherichia coli isolated from a healthy resident in Vietnam.</title>
        <authorList>
            <person name="Mohsin M."/>
            <person name="Tanaka K."/>
            <person name="Kawahara R."/>
            <person name="Kondo S."/>
            <person name="Noguchi H."/>
            <person name="Motooka D."/>
            <person name="Nakamura S."/>
            <person name="Khong D.T."/>
            <person name="Nguyen T.N."/>
            <person name="Tran H.T."/>
            <person name="Yamamoto Y."/>
        </authorList>
    </citation>
    <scope>NUCLEOTIDE SEQUENCE [LARGE SCALE GENOMIC DNA]</scope>
    <source>
        <strain evidence="13 16">F9-2</strain>
    </source>
</reference>
<dbReference type="PANTHER" id="PTHR33175:SF13">
    <property type="entry name" value="HISTONE-LIKE PROTEIN"/>
    <property type="match status" value="1"/>
</dbReference>
<dbReference type="InterPro" id="IPR041607">
    <property type="entry name" value="HU-HIG"/>
</dbReference>
<evidence type="ECO:0000256" key="10">
    <source>
        <dbReference type="ARBA" id="ARBA00046140"/>
    </source>
</evidence>
<accession>A0A679HPT1</accession>
<dbReference type="Proteomes" id="UP001156216">
    <property type="component" value="Chromosome"/>
</dbReference>
<dbReference type="GO" id="GO:0003677">
    <property type="term" value="F:DNA binding"/>
    <property type="evidence" value="ECO:0007669"/>
    <property type="project" value="UniProtKB-KW"/>
</dbReference>
<evidence type="ECO:0000256" key="2">
    <source>
        <dbReference type="ARBA" id="ARBA00010529"/>
    </source>
</evidence>
<evidence type="ECO:0000256" key="8">
    <source>
        <dbReference type="ARBA" id="ARBA00033120"/>
    </source>
</evidence>
<keyword evidence="7 13" id="KW-0238">DNA-binding</keyword>
<dbReference type="Pfam" id="PF18291">
    <property type="entry name" value="HU-HIG"/>
    <property type="match status" value="1"/>
</dbReference>
<dbReference type="RefSeq" id="WP_022470502.1">
    <property type="nucleotide sequence ID" value="NZ_AP022660.1"/>
</dbReference>
<protein>
    <recommendedName>
        <fullName evidence="4">Viral histone-like protein</fullName>
    </recommendedName>
    <alternativeName>
        <fullName evidence="9">DNA-binding protein pA104R</fullName>
    </alternativeName>
    <alternativeName>
        <fullName evidence="8">pA104R</fullName>
    </alternativeName>
</protein>
<evidence type="ECO:0000313" key="14">
    <source>
        <dbReference type="EMBL" id="MBS5410336.1"/>
    </source>
</evidence>
<dbReference type="Gene3D" id="4.10.520.10">
    <property type="entry name" value="IHF-like DNA-binding proteins"/>
    <property type="match status" value="1"/>
</dbReference>
<evidence type="ECO:0000256" key="1">
    <source>
        <dbReference type="ARBA" id="ARBA00004328"/>
    </source>
</evidence>
<evidence type="ECO:0000313" key="16">
    <source>
        <dbReference type="Proteomes" id="UP000500882"/>
    </source>
</evidence>
<comment type="function">
    <text evidence="10">DNA-binding protein that plays a critical role in nucleoid compaction, genome replication and DNA replication and transcription. Binds to both ssDNA and dsDNA with a binding site covering about 15 nucleotides. Displays DNA-supercoiling activity only when associated with the viral DNA topoisomerase 2.</text>
</comment>
<dbReference type="InterPro" id="IPR005902">
    <property type="entry name" value="HU_DNA-bd_put"/>
</dbReference>
<evidence type="ECO:0000259" key="12">
    <source>
        <dbReference type="Pfam" id="PF18291"/>
    </source>
</evidence>
<dbReference type="AlphaFoldDB" id="A0A679HPT1"/>
<dbReference type="GO" id="GO:0006260">
    <property type="term" value="P:DNA replication"/>
    <property type="evidence" value="ECO:0007669"/>
    <property type="project" value="UniProtKB-KW"/>
</dbReference>
<evidence type="ECO:0000256" key="6">
    <source>
        <dbReference type="ARBA" id="ARBA00022921"/>
    </source>
</evidence>
<feature type="domain" description="HU" evidence="12">
    <location>
        <begin position="1"/>
        <end position="110"/>
    </location>
</feature>
<gene>
    <name evidence="13" type="ORF">BatF92_41990</name>
    <name evidence="14" type="ORF">KHY35_06415</name>
    <name evidence="15" type="ORF">KQP59_11255</name>
</gene>
<reference evidence="15" key="3">
    <citation type="submission" date="2021-06" db="EMBL/GenBank/DDBJ databases">
        <title>Interrogation of the integrated mobile genetic elements in gut-associated Bacteroides with a consensus prediction approach.</title>
        <authorList>
            <person name="Campbell D.E."/>
            <person name="Leigh J.R."/>
            <person name="Kim T."/>
            <person name="England W."/>
            <person name="Whitaker R.J."/>
            <person name="Degnan P.H."/>
        </authorList>
    </citation>
    <scope>NUCLEOTIDE SEQUENCE</scope>
    <source>
        <strain evidence="15">VPI-BTDOT2</strain>
    </source>
</reference>
<dbReference type="EMBL" id="AP022660">
    <property type="protein sequence ID" value="BCA52257.1"/>
    <property type="molecule type" value="Genomic_DNA"/>
</dbReference>
<feature type="region of interest" description="Disordered" evidence="11">
    <location>
        <begin position="139"/>
        <end position="167"/>
    </location>
</feature>
<name>A0A679HPT1_BACT4</name>
<evidence type="ECO:0000256" key="4">
    <source>
        <dbReference type="ARBA" id="ARBA00016145"/>
    </source>
</evidence>
<organism evidence="13 16">
    <name type="scientific">Bacteroides thetaiotaomicron</name>
    <dbReference type="NCBI Taxonomy" id="818"/>
    <lineage>
        <taxon>Bacteria</taxon>
        <taxon>Pseudomonadati</taxon>
        <taxon>Bacteroidota</taxon>
        <taxon>Bacteroidia</taxon>
        <taxon>Bacteroidales</taxon>
        <taxon>Bacteroidaceae</taxon>
        <taxon>Bacteroides</taxon>
    </lineage>
</organism>
<keyword evidence="6" id="KW-0426">Late protein</keyword>
<evidence type="ECO:0000256" key="3">
    <source>
        <dbReference type="ARBA" id="ARBA00011738"/>
    </source>
</evidence>
<dbReference type="Proteomes" id="UP000782901">
    <property type="component" value="Unassembled WGS sequence"/>
</dbReference>
<dbReference type="InterPro" id="IPR010992">
    <property type="entry name" value="IHF-like_DNA-bd_dom_sf"/>
</dbReference>
<dbReference type="GO" id="GO:0005829">
    <property type="term" value="C:cytosol"/>
    <property type="evidence" value="ECO:0007669"/>
    <property type="project" value="TreeGrafter"/>
</dbReference>
<evidence type="ECO:0000313" key="13">
    <source>
        <dbReference type="EMBL" id="BCA52257.1"/>
    </source>
</evidence>
<comment type="similarity">
    <text evidence="2">Belongs to the bacterial histone-like protein family.</text>
</comment>
<dbReference type="InterPro" id="IPR000119">
    <property type="entry name" value="Hist_DNA-bd"/>
</dbReference>
<evidence type="ECO:0000256" key="11">
    <source>
        <dbReference type="SAM" id="MobiDB-lite"/>
    </source>
</evidence>
<evidence type="ECO:0000256" key="7">
    <source>
        <dbReference type="ARBA" id="ARBA00023125"/>
    </source>
</evidence>
<evidence type="ECO:0000256" key="5">
    <source>
        <dbReference type="ARBA" id="ARBA00022705"/>
    </source>
</evidence>
<dbReference type="EMBL" id="CP083681">
    <property type="protein sequence ID" value="UYU73648.1"/>
    <property type="molecule type" value="Genomic_DNA"/>
</dbReference>
<keyword evidence="5" id="KW-0235">DNA replication</keyword>
<evidence type="ECO:0000256" key="9">
    <source>
        <dbReference type="ARBA" id="ARBA00033227"/>
    </source>
</evidence>